<evidence type="ECO:0000313" key="6">
    <source>
        <dbReference type="Proteomes" id="UP000824140"/>
    </source>
</evidence>
<dbReference type="EMBL" id="DVJN01000222">
    <property type="protein sequence ID" value="HIS93669.1"/>
    <property type="molecule type" value="Genomic_DNA"/>
</dbReference>
<dbReference type="PANTHER" id="PTHR46796">
    <property type="entry name" value="HTH-TYPE TRANSCRIPTIONAL ACTIVATOR RHAS-RELATED"/>
    <property type="match status" value="1"/>
</dbReference>
<sequence>MQRSADFDVDVSRVVLAHEFAFYTDDAMAAYARGRDVHGLVCVRSGQAQYAFSGGHVRTLSAGEIALLPASSAYSVRKVGEIPFLHYTVNFLGDAASLPDWLSKAEMHVLRPRDFARYLARFEELAETWRRMRTGYRMQAKAKLIALLADYLAECLSLTMDVAAYSRTLPAKRRMEERYSEPVSLEELAQCCGMSVSSFRRAFVAVYGQPPMQYLLHLRIEKARDFLLAGFPLEEIARNTGFADVNYFIRYFHKVMGVPPGRYRQMN</sequence>
<proteinExistence type="predicted"/>
<dbReference type="GO" id="GO:0043565">
    <property type="term" value="F:sequence-specific DNA binding"/>
    <property type="evidence" value="ECO:0007669"/>
    <property type="project" value="InterPro"/>
</dbReference>
<evidence type="ECO:0000259" key="4">
    <source>
        <dbReference type="PROSITE" id="PS01124"/>
    </source>
</evidence>
<organism evidence="5 6">
    <name type="scientific">Candidatus Alectryocaccomicrobium excrementavium</name>
    <dbReference type="NCBI Taxonomy" id="2840668"/>
    <lineage>
        <taxon>Bacteria</taxon>
        <taxon>Bacillati</taxon>
        <taxon>Bacillota</taxon>
        <taxon>Clostridia</taxon>
        <taxon>Candidatus Alectryocaccomicrobium</taxon>
    </lineage>
</organism>
<dbReference type="PROSITE" id="PS01124">
    <property type="entry name" value="HTH_ARAC_FAMILY_2"/>
    <property type="match status" value="1"/>
</dbReference>
<dbReference type="AlphaFoldDB" id="A0A9D1G256"/>
<evidence type="ECO:0000256" key="2">
    <source>
        <dbReference type="ARBA" id="ARBA00023125"/>
    </source>
</evidence>
<keyword evidence="1" id="KW-0805">Transcription regulation</keyword>
<dbReference type="Pfam" id="PF12833">
    <property type="entry name" value="HTH_18"/>
    <property type="match status" value="1"/>
</dbReference>
<evidence type="ECO:0000313" key="5">
    <source>
        <dbReference type="EMBL" id="HIS93669.1"/>
    </source>
</evidence>
<dbReference type="InterPro" id="IPR009057">
    <property type="entry name" value="Homeodomain-like_sf"/>
</dbReference>
<gene>
    <name evidence="5" type="ORF">IAA84_11705</name>
</gene>
<dbReference type="SUPFAM" id="SSF46689">
    <property type="entry name" value="Homeodomain-like"/>
    <property type="match status" value="2"/>
</dbReference>
<feature type="domain" description="HTH araC/xylS-type" evidence="4">
    <location>
        <begin position="169"/>
        <end position="266"/>
    </location>
</feature>
<dbReference type="InterPro" id="IPR037923">
    <property type="entry name" value="HTH-like"/>
</dbReference>
<dbReference type="Pfam" id="PF02311">
    <property type="entry name" value="AraC_binding"/>
    <property type="match status" value="1"/>
</dbReference>
<evidence type="ECO:0000256" key="1">
    <source>
        <dbReference type="ARBA" id="ARBA00023015"/>
    </source>
</evidence>
<dbReference type="GO" id="GO:0003700">
    <property type="term" value="F:DNA-binding transcription factor activity"/>
    <property type="evidence" value="ECO:0007669"/>
    <property type="project" value="InterPro"/>
</dbReference>
<reference evidence="5" key="2">
    <citation type="journal article" date="2021" name="PeerJ">
        <title>Extensive microbial diversity within the chicken gut microbiome revealed by metagenomics and culture.</title>
        <authorList>
            <person name="Gilroy R."/>
            <person name="Ravi A."/>
            <person name="Getino M."/>
            <person name="Pursley I."/>
            <person name="Horton D.L."/>
            <person name="Alikhan N.F."/>
            <person name="Baker D."/>
            <person name="Gharbi K."/>
            <person name="Hall N."/>
            <person name="Watson M."/>
            <person name="Adriaenssens E.M."/>
            <person name="Foster-Nyarko E."/>
            <person name="Jarju S."/>
            <person name="Secka A."/>
            <person name="Antonio M."/>
            <person name="Oren A."/>
            <person name="Chaudhuri R.R."/>
            <person name="La Ragione R."/>
            <person name="Hildebrand F."/>
            <person name="Pallen M.J."/>
        </authorList>
    </citation>
    <scope>NUCLEOTIDE SEQUENCE</scope>
    <source>
        <strain evidence="5">13766</strain>
    </source>
</reference>
<reference evidence="5" key="1">
    <citation type="submission" date="2020-10" db="EMBL/GenBank/DDBJ databases">
        <authorList>
            <person name="Gilroy R."/>
        </authorList>
    </citation>
    <scope>NUCLEOTIDE SEQUENCE</scope>
    <source>
        <strain evidence="5">13766</strain>
    </source>
</reference>
<dbReference type="InterPro" id="IPR003313">
    <property type="entry name" value="AraC-bd"/>
</dbReference>
<keyword evidence="2" id="KW-0238">DNA-binding</keyword>
<dbReference type="Proteomes" id="UP000824140">
    <property type="component" value="Unassembled WGS sequence"/>
</dbReference>
<dbReference type="SUPFAM" id="SSF51215">
    <property type="entry name" value="Regulatory protein AraC"/>
    <property type="match status" value="1"/>
</dbReference>
<comment type="caution">
    <text evidence="5">The sequence shown here is derived from an EMBL/GenBank/DDBJ whole genome shotgun (WGS) entry which is preliminary data.</text>
</comment>
<dbReference type="InterPro" id="IPR050204">
    <property type="entry name" value="AraC_XylS_family_regulators"/>
</dbReference>
<dbReference type="InterPro" id="IPR018060">
    <property type="entry name" value="HTH_AraC"/>
</dbReference>
<dbReference type="SMART" id="SM00342">
    <property type="entry name" value="HTH_ARAC"/>
    <property type="match status" value="1"/>
</dbReference>
<dbReference type="Gene3D" id="1.10.10.60">
    <property type="entry name" value="Homeodomain-like"/>
    <property type="match status" value="2"/>
</dbReference>
<dbReference type="PRINTS" id="PR00032">
    <property type="entry name" value="HTHARAC"/>
</dbReference>
<name>A0A9D1G256_9FIRM</name>
<dbReference type="InterPro" id="IPR020449">
    <property type="entry name" value="Tscrpt_reg_AraC-type_HTH"/>
</dbReference>
<protein>
    <submittedName>
        <fullName evidence="5">Helix-turn-helix transcriptional regulator</fullName>
    </submittedName>
</protein>
<accession>A0A9D1G256</accession>
<evidence type="ECO:0000256" key="3">
    <source>
        <dbReference type="ARBA" id="ARBA00023163"/>
    </source>
</evidence>
<keyword evidence="3" id="KW-0804">Transcription</keyword>